<organism evidence="1 2">
    <name type="scientific">Oryza sativa subsp. japonica</name>
    <name type="common">Rice</name>
    <dbReference type="NCBI Taxonomy" id="39947"/>
    <lineage>
        <taxon>Eukaryota</taxon>
        <taxon>Viridiplantae</taxon>
        <taxon>Streptophyta</taxon>
        <taxon>Embryophyta</taxon>
        <taxon>Tracheophyta</taxon>
        <taxon>Spermatophyta</taxon>
        <taxon>Magnoliopsida</taxon>
        <taxon>Liliopsida</taxon>
        <taxon>Poales</taxon>
        <taxon>Poaceae</taxon>
        <taxon>BOP clade</taxon>
        <taxon>Oryzoideae</taxon>
        <taxon>Oryzeae</taxon>
        <taxon>Oryzinae</taxon>
        <taxon>Oryza</taxon>
        <taxon>Oryza sativa</taxon>
    </lineage>
</organism>
<dbReference type="AlphaFoldDB" id="Q64M75"/>
<accession>Q64M75</accession>
<proteinExistence type="predicted"/>
<evidence type="ECO:0000313" key="1">
    <source>
        <dbReference type="EMBL" id="BAD46730.1"/>
    </source>
</evidence>
<dbReference type="EMBL" id="AP007253">
    <property type="protein sequence ID" value="BAD46730.1"/>
    <property type="molecule type" value="Genomic_DNA"/>
</dbReference>
<sequence length="68" mass="7937">MKTVKTTPRNRIGDQFMNDYIVCFVEKDFLATILVDEVIAPFQKMEDRKGKAIFCCPVRRRNINIDPS</sequence>
<name>Q64M75_ORYSJ</name>
<gene>
    <name evidence="1" type="primary">OSJNBa0004O05.30</name>
</gene>
<reference evidence="2" key="1">
    <citation type="journal article" date="2005" name="Nature">
        <title>The map-based sequence of the rice genome.</title>
        <authorList>
            <consortium name="International rice genome sequencing project (IRGSP)"/>
            <person name="Matsumoto T."/>
            <person name="Wu J."/>
            <person name="Kanamori H."/>
            <person name="Katayose Y."/>
            <person name="Fujisawa M."/>
            <person name="Namiki N."/>
            <person name="Mizuno H."/>
            <person name="Yamamoto K."/>
            <person name="Antonio B.A."/>
            <person name="Baba T."/>
            <person name="Sakata K."/>
            <person name="Nagamura Y."/>
            <person name="Aoki H."/>
            <person name="Arikawa K."/>
            <person name="Arita K."/>
            <person name="Bito T."/>
            <person name="Chiden Y."/>
            <person name="Fujitsuka N."/>
            <person name="Fukunaka R."/>
            <person name="Hamada M."/>
            <person name="Harada C."/>
            <person name="Hayashi A."/>
            <person name="Hijishita S."/>
            <person name="Honda M."/>
            <person name="Hosokawa S."/>
            <person name="Ichikawa Y."/>
            <person name="Idonuma A."/>
            <person name="Iijima M."/>
            <person name="Ikeda M."/>
            <person name="Ikeno M."/>
            <person name="Ito K."/>
            <person name="Ito S."/>
            <person name="Ito T."/>
            <person name="Ito Y."/>
            <person name="Ito Y."/>
            <person name="Iwabuchi A."/>
            <person name="Kamiya K."/>
            <person name="Karasawa W."/>
            <person name="Kurita K."/>
            <person name="Katagiri S."/>
            <person name="Kikuta A."/>
            <person name="Kobayashi H."/>
            <person name="Kobayashi N."/>
            <person name="Machita K."/>
            <person name="Maehara T."/>
            <person name="Masukawa M."/>
            <person name="Mizubayashi T."/>
            <person name="Mukai Y."/>
            <person name="Nagasaki H."/>
            <person name="Nagata Y."/>
            <person name="Naito S."/>
            <person name="Nakashima M."/>
            <person name="Nakama Y."/>
            <person name="Nakamichi Y."/>
            <person name="Nakamura M."/>
            <person name="Meguro A."/>
            <person name="Negishi M."/>
            <person name="Ohta I."/>
            <person name="Ohta T."/>
            <person name="Okamoto M."/>
            <person name="Ono N."/>
            <person name="Saji S."/>
            <person name="Sakaguchi M."/>
            <person name="Sakai K."/>
            <person name="Shibata M."/>
            <person name="Shimokawa T."/>
            <person name="Song J."/>
            <person name="Takazaki Y."/>
            <person name="Terasawa K."/>
            <person name="Tsugane M."/>
            <person name="Tsuji K."/>
            <person name="Ueda S."/>
            <person name="Waki K."/>
            <person name="Yamagata H."/>
            <person name="Yamamoto M."/>
            <person name="Yamamoto S."/>
            <person name="Yamane H."/>
            <person name="Yoshiki S."/>
            <person name="Yoshihara R."/>
            <person name="Yukawa K."/>
            <person name="Zhong H."/>
            <person name="Yano M."/>
            <person name="Yuan Q."/>
            <person name="Ouyang S."/>
            <person name="Liu J."/>
            <person name="Jones K.M."/>
            <person name="Gansberger K."/>
            <person name="Moffat K."/>
            <person name="Hill J."/>
            <person name="Bera J."/>
            <person name="Fadrosh D."/>
            <person name="Jin S."/>
            <person name="Johri S."/>
            <person name="Kim M."/>
            <person name="Overton L."/>
            <person name="Reardon M."/>
            <person name="Tsitrin T."/>
            <person name="Vuong H."/>
            <person name="Weaver B."/>
            <person name="Ciecko A."/>
            <person name="Tallon L."/>
            <person name="Jackson J."/>
            <person name="Pai G."/>
            <person name="Aken S.V."/>
            <person name="Utterback T."/>
            <person name="Reidmuller S."/>
            <person name="Feldblyum T."/>
            <person name="Hsiao J."/>
            <person name="Zismann V."/>
            <person name="Iobst S."/>
            <person name="de Vazeille A.R."/>
            <person name="Buell C.R."/>
            <person name="Ying K."/>
            <person name="Li Y."/>
            <person name="Lu T."/>
            <person name="Huang Y."/>
            <person name="Zhao Q."/>
            <person name="Feng Q."/>
            <person name="Zhang L."/>
            <person name="Zhu J."/>
            <person name="Weng Q."/>
            <person name="Mu J."/>
            <person name="Lu Y."/>
            <person name="Fan D."/>
            <person name="Liu Y."/>
            <person name="Guan J."/>
            <person name="Zhang Y."/>
            <person name="Yu S."/>
            <person name="Liu X."/>
            <person name="Zhang Y."/>
            <person name="Hong G."/>
            <person name="Han B."/>
            <person name="Choisne N."/>
            <person name="Demange N."/>
            <person name="Orjeda G."/>
            <person name="Samain S."/>
            <person name="Cattolico L."/>
            <person name="Pelletier E."/>
            <person name="Couloux A."/>
            <person name="Segurens B."/>
            <person name="Wincker P."/>
            <person name="D'Hont A."/>
            <person name="Scarpelli C."/>
            <person name="Weissenbach J."/>
            <person name="Salanoubat M."/>
            <person name="Quetier F."/>
            <person name="Yu Y."/>
            <person name="Kim H.R."/>
            <person name="Rambo T."/>
            <person name="Currie J."/>
            <person name="Collura K."/>
            <person name="Luo M."/>
            <person name="Yang T."/>
            <person name="Ammiraju J.S.S."/>
            <person name="Engler F."/>
            <person name="Soderlund C."/>
            <person name="Wing R.A."/>
            <person name="Palmer L.E."/>
            <person name="de la Bastide M."/>
            <person name="Spiegel L."/>
            <person name="Nascimento L."/>
            <person name="Zutavern T."/>
            <person name="O'Shaughnessy A."/>
            <person name="Dike S."/>
            <person name="Dedhia N."/>
            <person name="Preston R."/>
            <person name="Balija V."/>
            <person name="McCombie W.R."/>
            <person name="Chow T."/>
            <person name="Chen H."/>
            <person name="Chung M."/>
            <person name="Chen C."/>
            <person name="Shaw J."/>
            <person name="Wu H."/>
            <person name="Hsiao K."/>
            <person name="Chao Y."/>
            <person name="Chu M."/>
            <person name="Cheng C."/>
            <person name="Hour A."/>
            <person name="Lee P."/>
            <person name="Lin S."/>
            <person name="Lin Y."/>
            <person name="Liou J."/>
            <person name="Liu S."/>
            <person name="Hsing Y."/>
            <person name="Raghuvanshi S."/>
            <person name="Mohanty A."/>
            <person name="Bharti A.K."/>
            <person name="Gaur A."/>
            <person name="Gupta V."/>
            <person name="Kumar D."/>
            <person name="Ravi V."/>
            <person name="Vij S."/>
            <person name="Kapur A."/>
            <person name="Khurana P."/>
            <person name="Khurana P."/>
            <person name="Khurana J.P."/>
            <person name="Tyagi A.K."/>
            <person name="Gaikwad K."/>
            <person name="Singh A."/>
            <person name="Dalal V."/>
            <person name="Srivastava S."/>
            <person name="Dixit A."/>
            <person name="Pal A.K."/>
            <person name="Ghazi I.A."/>
            <person name="Yadav M."/>
            <person name="Pandit A."/>
            <person name="Bhargava A."/>
            <person name="Sureshbabu K."/>
            <person name="Batra K."/>
            <person name="Sharma T.R."/>
            <person name="Mohapatra T."/>
            <person name="Singh N.K."/>
            <person name="Messing J."/>
            <person name="Nelson A.B."/>
            <person name="Fuks G."/>
            <person name="Kavchok S."/>
            <person name="Keizer G."/>
            <person name="Linton E."/>
            <person name="Llaca V."/>
            <person name="Song R."/>
            <person name="Tanyolac B."/>
            <person name="Young S."/>
            <person name="Ho-Il K."/>
            <person name="Hahn J.H."/>
            <person name="Sangsakoo G."/>
            <person name="Vanavichit A."/>
            <person name="de Mattos Luiz.A.T."/>
            <person name="Zimmer P.D."/>
            <person name="Malone G."/>
            <person name="Dellagostin O."/>
            <person name="de Oliveira A.C."/>
            <person name="Bevan M."/>
            <person name="Bancroft I."/>
            <person name="Minx P."/>
            <person name="Cordum H."/>
            <person name="Wilson R."/>
            <person name="Cheng Z."/>
            <person name="Jin W."/>
            <person name="Jiang J."/>
            <person name="Leong S.A."/>
            <person name="Iwama H."/>
            <person name="Gojobori T."/>
            <person name="Itoh T."/>
            <person name="Niimura Y."/>
            <person name="Fujii Y."/>
            <person name="Habara T."/>
            <person name="Sakai H."/>
            <person name="Sato Y."/>
            <person name="Wilson G."/>
            <person name="Kumar K."/>
            <person name="McCouch S."/>
            <person name="Juretic N."/>
            <person name="Hoen D."/>
            <person name="Wright S."/>
            <person name="Bruskiewich R."/>
            <person name="Bureau T."/>
            <person name="Miyao A."/>
            <person name="Hirochika H."/>
            <person name="Nishikawa T."/>
            <person name="Kadowaki K."/>
            <person name="Sugiura M."/>
            <person name="Burr B."/>
            <person name="Sasaki T."/>
        </authorList>
    </citation>
    <scope>NUCLEOTIDE SEQUENCE [LARGE SCALE GENOMIC DNA]</scope>
    <source>
        <strain evidence="2">cv. Nipponbare</strain>
    </source>
</reference>
<reference evidence="2" key="2">
    <citation type="journal article" date="2008" name="Nucleic Acids Res.">
        <title>The rice annotation project database (RAP-DB): 2008 update.</title>
        <authorList>
            <consortium name="The rice annotation project (RAP)"/>
        </authorList>
    </citation>
    <scope>GENOME REANNOTATION</scope>
    <source>
        <strain evidence="2">cv. Nipponbare</strain>
    </source>
</reference>
<evidence type="ECO:0000313" key="2">
    <source>
        <dbReference type="Proteomes" id="UP000000763"/>
    </source>
</evidence>
<protein>
    <submittedName>
        <fullName evidence="1">Uncharacterized protein</fullName>
    </submittedName>
</protein>
<dbReference type="Proteomes" id="UP000000763">
    <property type="component" value="Chromosome 2"/>
</dbReference>